<protein>
    <submittedName>
        <fullName evidence="5">Translation machinery-associated protein 7</fullName>
    </submittedName>
</protein>
<dbReference type="GO" id="GO:0006412">
    <property type="term" value="P:translation"/>
    <property type="evidence" value="ECO:0007669"/>
    <property type="project" value="InterPro"/>
</dbReference>
<dbReference type="PANTHER" id="PTHR14413">
    <property type="entry name" value="RIBOSOMAL PROTEIN L17"/>
    <property type="match status" value="1"/>
</dbReference>
<dbReference type="InterPro" id="IPR036373">
    <property type="entry name" value="Ribosomal_bL17_sf"/>
</dbReference>
<evidence type="ECO:0000256" key="2">
    <source>
        <dbReference type="ARBA" id="ARBA00022980"/>
    </source>
</evidence>
<dbReference type="Proteomes" id="UP000244309">
    <property type="component" value="Unassembled WGS sequence"/>
</dbReference>
<dbReference type="PANTHER" id="PTHR14413:SF16">
    <property type="entry name" value="LARGE RIBOSOMAL SUBUNIT PROTEIN BL17M"/>
    <property type="match status" value="1"/>
</dbReference>
<evidence type="ECO:0000256" key="3">
    <source>
        <dbReference type="ARBA" id="ARBA00023274"/>
    </source>
</evidence>
<dbReference type="InterPro" id="IPR015157">
    <property type="entry name" value="TMA7"/>
</dbReference>
<dbReference type="GeneID" id="37006746"/>
<dbReference type="STRING" id="45357.A0A2V1AM22"/>
<dbReference type="OrthoDB" id="275000at2759"/>
<dbReference type="VEuPathDB" id="FungiDB:CXQ85_001415"/>
<gene>
    <name evidence="5" type="ORF">CXQ85_001415</name>
</gene>
<comment type="caution">
    <text evidence="5">The sequence shown here is derived from an EMBL/GenBank/DDBJ whole genome shotgun (WGS) entry which is preliminary data.</text>
</comment>
<name>A0A2V1AM22_9ASCO</name>
<keyword evidence="3" id="KW-0687">Ribonucleoprotein</keyword>
<evidence type="ECO:0000313" key="6">
    <source>
        <dbReference type="Proteomes" id="UP000244309"/>
    </source>
</evidence>
<dbReference type="Pfam" id="PF01196">
    <property type="entry name" value="Ribosomal_L17"/>
    <property type="match status" value="1"/>
</dbReference>
<dbReference type="GO" id="GO:0005762">
    <property type="term" value="C:mitochondrial large ribosomal subunit"/>
    <property type="evidence" value="ECO:0007669"/>
    <property type="project" value="TreeGrafter"/>
</dbReference>
<accession>A0A2V1AM22</accession>
<feature type="region of interest" description="Disordered" evidence="4">
    <location>
        <begin position="277"/>
        <end position="321"/>
    </location>
</feature>
<comment type="similarity">
    <text evidence="1">Belongs to the bacterial ribosomal protein bL17 family.</text>
</comment>
<dbReference type="RefSeq" id="XP_025340060.1">
    <property type="nucleotide sequence ID" value="XM_025485129.1"/>
</dbReference>
<keyword evidence="6" id="KW-1185">Reference proteome</keyword>
<proteinExistence type="inferred from homology"/>
<evidence type="ECO:0000256" key="1">
    <source>
        <dbReference type="ARBA" id="ARBA00008777"/>
    </source>
</evidence>
<evidence type="ECO:0000313" key="5">
    <source>
        <dbReference type="EMBL" id="PVH19120.1"/>
    </source>
</evidence>
<organism evidence="5 6">
    <name type="scientific">Candidozyma haemuli</name>
    <dbReference type="NCBI Taxonomy" id="45357"/>
    <lineage>
        <taxon>Eukaryota</taxon>
        <taxon>Fungi</taxon>
        <taxon>Dikarya</taxon>
        <taxon>Ascomycota</taxon>
        <taxon>Saccharomycotina</taxon>
        <taxon>Pichiomycetes</taxon>
        <taxon>Metschnikowiaceae</taxon>
        <taxon>Candidozyma</taxon>
    </lineage>
</organism>
<dbReference type="AlphaFoldDB" id="A0A2V1AM22"/>
<reference evidence="5 6" key="1">
    <citation type="submission" date="2017-12" db="EMBL/GenBank/DDBJ databases">
        <title>Genome Sequence of a Multidrug-Resistant Candida haemulonii Isolate from a Patient with Chronic Leg Ulcers in Israel.</title>
        <authorList>
            <person name="Chow N.A."/>
            <person name="Gade L."/>
            <person name="Batra D."/>
            <person name="Rowe L.A."/>
            <person name="Ben-Ami R."/>
            <person name="Loparev V.N."/>
            <person name="Litvintseva A.P."/>
        </authorList>
    </citation>
    <scope>NUCLEOTIDE SEQUENCE [LARGE SCALE GENOMIC DNA]</scope>
    <source>
        <strain evidence="5 6">B11899</strain>
    </source>
</reference>
<sequence length="321" mass="36349">MSGRQGGKAKPLKAPKKKTQDFDDEDVAFKAKQKADAAAKKKLAEQAKKGGPMVGGGIKKSVDLQEPKLCATNMPALKKFDANVARHVRSMNKNLCANMIRHEYIVTGRTKAKRAQAKIEAFLGKALHENKQIQDQPLEYRYNNVRALNYLQQADKKEVGSKVLEELSKRYADRTHGFTRVTKLEPRLGEDKAAMAILELVDSEFEIKFWYVAKTVARLELQGLKVDPLTQHNVEKLVKRRFDGETKFREAVEQCKERFFNFSPEEGRVVDEESEANLRNVPADSEVQSGAKAPWPTKTRLNTKPRTQKKKVELPKSPFLA</sequence>
<keyword evidence="2" id="KW-0689">Ribosomal protein</keyword>
<dbReference type="Gene3D" id="3.90.1030.10">
    <property type="entry name" value="Ribosomal protein L17"/>
    <property type="match status" value="1"/>
</dbReference>
<dbReference type="SUPFAM" id="SSF64263">
    <property type="entry name" value="Prokaryotic ribosomal protein L17"/>
    <property type="match status" value="1"/>
</dbReference>
<dbReference type="EMBL" id="PKFO01000001">
    <property type="protein sequence ID" value="PVH19120.1"/>
    <property type="molecule type" value="Genomic_DNA"/>
</dbReference>
<dbReference type="GO" id="GO:0003735">
    <property type="term" value="F:structural constituent of ribosome"/>
    <property type="evidence" value="ECO:0007669"/>
    <property type="project" value="InterPro"/>
</dbReference>
<dbReference type="Pfam" id="PF09072">
    <property type="entry name" value="TMA7"/>
    <property type="match status" value="1"/>
</dbReference>
<dbReference type="InterPro" id="IPR000456">
    <property type="entry name" value="Ribosomal_bL17"/>
</dbReference>
<evidence type="ECO:0000256" key="4">
    <source>
        <dbReference type="SAM" id="MobiDB-lite"/>
    </source>
</evidence>
<feature type="region of interest" description="Disordered" evidence="4">
    <location>
        <begin position="1"/>
        <end position="25"/>
    </location>
</feature>